<feature type="signal peptide" evidence="1">
    <location>
        <begin position="1"/>
        <end position="20"/>
    </location>
</feature>
<protein>
    <recommendedName>
        <fullName evidence="4">Lipoprotein</fullName>
    </recommendedName>
</protein>
<evidence type="ECO:0000313" key="3">
    <source>
        <dbReference type="Proteomes" id="UP001595956"/>
    </source>
</evidence>
<keyword evidence="1" id="KW-0732">Signal</keyword>
<evidence type="ECO:0008006" key="4">
    <source>
        <dbReference type="Google" id="ProtNLM"/>
    </source>
</evidence>
<keyword evidence="3" id="KW-1185">Reference proteome</keyword>
<organism evidence="2 3">
    <name type="scientific">Nocardioides caricicola</name>
    <dbReference type="NCBI Taxonomy" id="634770"/>
    <lineage>
        <taxon>Bacteria</taxon>
        <taxon>Bacillati</taxon>
        <taxon>Actinomycetota</taxon>
        <taxon>Actinomycetes</taxon>
        <taxon>Propionibacteriales</taxon>
        <taxon>Nocardioidaceae</taxon>
        <taxon>Nocardioides</taxon>
    </lineage>
</organism>
<proteinExistence type="predicted"/>
<evidence type="ECO:0000313" key="2">
    <source>
        <dbReference type="EMBL" id="MFC5492512.1"/>
    </source>
</evidence>
<dbReference type="PROSITE" id="PS51257">
    <property type="entry name" value="PROKAR_LIPOPROTEIN"/>
    <property type="match status" value="1"/>
</dbReference>
<reference evidence="3" key="1">
    <citation type="journal article" date="2019" name="Int. J. Syst. Evol. Microbiol.">
        <title>The Global Catalogue of Microorganisms (GCM) 10K type strain sequencing project: providing services to taxonomists for standard genome sequencing and annotation.</title>
        <authorList>
            <consortium name="The Broad Institute Genomics Platform"/>
            <consortium name="The Broad Institute Genome Sequencing Center for Infectious Disease"/>
            <person name="Wu L."/>
            <person name="Ma J."/>
        </authorList>
    </citation>
    <scope>NUCLEOTIDE SEQUENCE [LARGE SCALE GENOMIC DNA]</scope>
    <source>
        <strain evidence="3">KACC 13778</strain>
    </source>
</reference>
<dbReference type="Proteomes" id="UP001595956">
    <property type="component" value="Unassembled WGS sequence"/>
</dbReference>
<name>A0ABW0N0T4_9ACTN</name>
<feature type="chain" id="PRO_5045417636" description="Lipoprotein" evidence="1">
    <location>
        <begin position="21"/>
        <end position="168"/>
    </location>
</feature>
<dbReference type="EMBL" id="JBHSMD010000002">
    <property type="protein sequence ID" value="MFC5492512.1"/>
    <property type="molecule type" value="Genomic_DNA"/>
</dbReference>
<comment type="caution">
    <text evidence="2">The sequence shown here is derived from an EMBL/GenBank/DDBJ whole genome shotgun (WGS) entry which is preliminary data.</text>
</comment>
<gene>
    <name evidence="2" type="ORF">ACFPKY_05355</name>
</gene>
<sequence>MKPTPILAAAVATLALGACSGDGDAPSTAPNTATSTPVPFGVTCGEADPAQQQYVAFRAVEAGAPRLKAELGVTDLGDRTYCVVPESYDSPATAARIVSYSVVLDQSDNYGERYGTFSRDGSDELLNFPFDFRVYGSCRTATAEIVVRGDGRDFTYRAVADVGPKCSD</sequence>
<accession>A0ABW0N0T4</accession>
<evidence type="ECO:0000256" key="1">
    <source>
        <dbReference type="SAM" id="SignalP"/>
    </source>
</evidence>
<dbReference type="RefSeq" id="WP_345170837.1">
    <property type="nucleotide sequence ID" value="NZ_BAABFQ010000003.1"/>
</dbReference>